<evidence type="ECO:0000313" key="8">
    <source>
        <dbReference type="Proteomes" id="UP000594121"/>
    </source>
</evidence>
<dbReference type="GO" id="GO:0008237">
    <property type="term" value="F:metallopeptidase activity"/>
    <property type="evidence" value="ECO:0007669"/>
    <property type="project" value="UniProtKB-KW"/>
</dbReference>
<evidence type="ECO:0000256" key="3">
    <source>
        <dbReference type="ARBA" id="ARBA00022723"/>
    </source>
</evidence>
<evidence type="ECO:0000256" key="6">
    <source>
        <dbReference type="ARBA" id="ARBA00023049"/>
    </source>
</evidence>
<dbReference type="PANTHER" id="PTHR15910">
    <property type="entry name" value="ARCHAEMETZINCIN"/>
    <property type="match status" value="1"/>
</dbReference>
<accession>A0A7L9FFP4</accession>
<evidence type="ECO:0000256" key="2">
    <source>
        <dbReference type="ARBA" id="ARBA00022670"/>
    </source>
</evidence>
<dbReference type="PANTHER" id="PTHR15910:SF1">
    <property type="entry name" value="ARCHAEMETZINCIN-2"/>
    <property type="match status" value="1"/>
</dbReference>
<evidence type="ECO:0000313" key="7">
    <source>
        <dbReference type="EMBL" id="QOJ78507.1"/>
    </source>
</evidence>
<dbReference type="InParanoid" id="A0A7L9FFP4"/>
<dbReference type="AlphaFoldDB" id="A0A7L9FFP4"/>
<keyword evidence="2 7" id="KW-0645">Protease</keyword>
<organism evidence="7 8">
    <name type="scientific">Infirmifilum lucidum</name>
    <dbReference type="NCBI Taxonomy" id="2776706"/>
    <lineage>
        <taxon>Archaea</taxon>
        <taxon>Thermoproteota</taxon>
        <taxon>Thermoprotei</taxon>
        <taxon>Thermofilales</taxon>
        <taxon>Thermofilaceae</taxon>
        <taxon>Infirmifilum</taxon>
    </lineage>
</organism>
<dbReference type="GO" id="GO:0008270">
    <property type="term" value="F:zinc ion binding"/>
    <property type="evidence" value="ECO:0007669"/>
    <property type="project" value="InterPro"/>
</dbReference>
<dbReference type="InterPro" id="IPR012962">
    <property type="entry name" value="Pept_M54_archaemetzincn"/>
</dbReference>
<comment type="cofactor">
    <cofactor evidence="1">
        <name>Zn(2+)</name>
        <dbReference type="ChEBI" id="CHEBI:29105"/>
    </cofactor>
</comment>
<dbReference type="KEGG" id="thel:IG193_07055"/>
<dbReference type="InterPro" id="IPR024079">
    <property type="entry name" value="MetalloPept_cat_dom_sf"/>
</dbReference>
<name>A0A7L9FFP4_9CREN</name>
<dbReference type="Proteomes" id="UP000594121">
    <property type="component" value="Chromosome"/>
</dbReference>
<gene>
    <name evidence="7" type="ORF">IG193_07055</name>
</gene>
<keyword evidence="5" id="KW-0862">Zinc</keyword>
<dbReference type="InterPro" id="IPR012091">
    <property type="entry name" value="Pept_M54_archaemetzncn_arc/bac"/>
</dbReference>
<evidence type="ECO:0000256" key="4">
    <source>
        <dbReference type="ARBA" id="ARBA00022801"/>
    </source>
</evidence>
<dbReference type="GeneID" id="59149641"/>
<dbReference type="PIRSF" id="PIRSF005785">
    <property type="entry name" value="Zn-prot_arch"/>
    <property type="match status" value="1"/>
</dbReference>
<evidence type="ECO:0000256" key="1">
    <source>
        <dbReference type="ARBA" id="ARBA00001947"/>
    </source>
</evidence>
<keyword evidence="3" id="KW-0479">Metal-binding</keyword>
<evidence type="ECO:0000256" key="5">
    <source>
        <dbReference type="ARBA" id="ARBA00022833"/>
    </source>
</evidence>
<protein>
    <submittedName>
        <fullName evidence="7">Archaemetzincin family Zn-dependent metalloprotease</fullName>
    </submittedName>
</protein>
<dbReference type="Gene3D" id="3.40.390.10">
    <property type="entry name" value="Collagenase (Catalytic Domain)"/>
    <property type="match status" value="1"/>
</dbReference>
<reference evidence="7 8" key="1">
    <citation type="submission" date="2020-10" db="EMBL/GenBank/DDBJ databases">
        <title>Thermofilum lucidum 3507LT sp. nov. a novel member of Thermofilaceae family isolated from Chile hot spring, and proposal of description order Thermofilales.</title>
        <authorList>
            <person name="Zayulina K.S."/>
            <person name="Elcheninov A.G."/>
            <person name="Toshchakov S.V."/>
            <person name="Kublanov I.V."/>
        </authorList>
    </citation>
    <scope>NUCLEOTIDE SEQUENCE [LARGE SCALE GENOMIC DNA]</scope>
    <source>
        <strain evidence="7 8">3507LT</strain>
    </source>
</reference>
<dbReference type="Pfam" id="PF07998">
    <property type="entry name" value="Peptidase_M54"/>
    <property type="match status" value="1"/>
</dbReference>
<dbReference type="SUPFAM" id="SSF55486">
    <property type="entry name" value="Metalloproteases ('zincins'), catalytic domain"/>
    <property type="match status" value="1"/>
</dbReference>
<keyword evidence="4" id="KW-0378">Hydrolase</keyword>
<sequence length="186" mass="20803">MPEYAIRVVPLGVYREDVEWLVQSLRNILNSTAVIEPKLLGMSVLLDFYDEERDQINAEKLLKKLQSVVGVVPHQRILVLVSGDGFVEGLNFVFGISKPGWGGIVFTERLKPEFYGDSPSAPLFRARLLKESLHELGHSFGLSHCPRRCVMRFSNSIYDVDDKPASFCSSCIVALNRLAPGLLRVA</sequence>
<dbReference type="RefSeq" id="WP_192818479.1">
    <property type="nucleotide sequence ID" value="NZ_CP062310.1"/>
</dbReference>
<keyword evidence="8" id="KW-1185">Reference proteome</keyword>
<proteinExistence type="predicted"/>
<dbReference type="CDD" id="cd11375">
    <property type="entry name" value="Peptidase_M54"/>
    <property type="match status" value="1"/>
</dbReference>
<dbReference type="NCBIfam" id="NF033823">
    <property type="entry name" value="archmetzin"/>
    <property type="match status" value="1"/>
</dbReference>
<dbReference type="GO" id="GO:0006508">
    <property type="term" value="P:proteolysis"/>
    <property type="evidence" value="ECO:0007669"/>
    <property type="project" value="UniProtKB-KW"/>
</dbReference>
<dbReference type="EMBL" id="CP062310">
    <property type="protein sequence ID" value="QOJ78507.1"/>
    <property type="molecule type" value="Genomic_DNA"/>
</dbReference>
<keyword evidence="6 7" id="KW-0482">Metalloprotease</keyword>